<comment type="caution">
    <text evidence="3">The sequence shown here is derived from an EMBL/GenBank/DDBJ whole genome shotgun (WGS) entry which is preliminary data.</text>
</comment>
<gene>
    <name evidence="3" type="ORF">BZG36_00693</name>
</gene>
<feature type="region of interest" description="Disordered" evidence="2">
    <location>
        <begin position="1"/>
        <end position="28"/>
    </location>
</feature>
<feature type="region of interest" description="Disordered" evidence="2">
    <location>
        <begin position="345"/>
        <end position="366"/>
    </location>
</feature>
<evidence type="ECO:0000313" key="3">
    <source>
        <dbReference type="EMBL" id="OZJ06351.1"/>
    </source>
</evidence>
<proteinExistence type="predicted"/>
<dbReference type="OrthoDB" id="2439595at2759"/>
<evidence type="ECO:0000256" key="1">
    <source>
        <dbReference type="SAM" id="Coils"/>
    </source>
</evidence>
<dbReference type="AlphaFoldDB" id="A0A261Y6Y5"/>
<evidence type="ECO:0000313" key="4">
    <source>
        <dbReference type="Proteomes" id="UP000242875"/>
    </source>
</evidence>
<dbReference type="EMBL" id="MVBO01000004">
    <property type="protein sequence ID" value="OZJ06351.1"/>
    <property type="molecule type" value="Genomic_DNA"/>
</dbReference>
<keyword evidence="1" id="KW-0175">Coiled coil</keyword>
<reference evidence="3 4" key="1">
    <citation type="journal article" date="2017" name="Mycologia">
        <title>Bifiguratus adelaidae, gen. et sp. nov., a new member of Mucoromycotina in endophytic and soil-dwelling habitats.</title>
        <authorList>
            <person name="Torres-Cruz T.J."/>
            <person name="Billingsley Tobias T.L."/>
            <person name="Almatruk M."/>
            <person name="Hesse C."/>
            <person name="Kuske C.R."/>
            <person name="Desiro A."/>
            <person name="Benucci G.M."/>
            <person name="Bonito G."/>
            <person name="Stajich J.E."/>
            <person name="Dunlap C."/>
            <person name="Arnold A.E."/>
            <person name="Porras-Alfaro A."/>
        </authorList>
    </citation>
    <scope>NUCLEOTIDE SEQUENCE [LARGE SCALE GENOMIC DNA]</scope>
    <source>
        <strain evidence="3 4">AZ0501</strain>
    </source>
</reference>
<sequence>MPWEDDVTMTVATKDDSSKEPIPAATHAPLENANLEATALRRELDQTKRGYLDIAEQQASLLQRNEELREERDHVRNQLKDTLEELERVREDQEVMMRRHHDLSRSLSAAQTKISELKKLEANYFSYLKSIRATDDDLSTVKTKFNDLKSAINRATLTMSKKAPGPDKAMAVEFFRKSLLDTEIPDTLELYQIQIYTEKFIVDTLINEVFRPLHLGVPEITYPYTHLLTFIQPRNPQFATRLRQQLVQLLAQTNDASIRHQIEEAKKHLCDYLLQGLSTILPAITATEGDPATPSKEAVTIAKIVDKACLLTLAIKGQEVDIEPQTLVPGETLFEERLMELAPKSSISQLSHDRDDQDADMESQTSVKGPPIKLMIWPIFIGRDEDHEFLEKGKVFV</sequence>
<dbReference type="Proteomes" id="UP000242875">
    <property type="component" value="Unassembled WGS sequence"/>
</dbReference>
<feature type="coiled-coil region" evidence="1">
    <location>
        <begin position="30"/>
        <end position="99"/>
    </location>
</feature>
<accession>A0A261Y6Y5</accession>
<evidence type="ECO:0000256" key="2">
    <source>
        <dbReference type="SAM" id="MobiDB-lite"/>
    </source>
</evidence>
<protein>
    <submittedName>
        <fullName evidence="3">Uncharacterized protein</fullName>
    </submittedName>
</protein>
<keyword evidence="4" id="KW-1185">Reference proteome</keyword>
<name>A0A261Y6Y5_9FUNG</name>
<organism evidence="3 4">
    <name type="scientific">Bifiguratus adelaidae</name>
    <dbReference type="NCBI Taxonomy" id="1938954"/>
    <lineage>
        <taxon>Eukaryota</taxon>
        <taxon>Fungi</taxon>
        <taxon>Fungi incertae sedis</taxon>
        <taxon>Mucoromycota</taxon>
        <taxon>Mucoromycotina</taxon>
        <taxon>Endogonomycetes</taxon>
        <taxon>Endogonales</taxon>
        <taxon>Endogonales incertae sedis</taxon>
        <taxon>Bifiguratus</taxon>
    </lineage>
</organism>